<dbReference type="SUPFAM" id="SSF55781">
    <property type="entry name" value="GAF domain-like"/>
    <property type="match status" value="1"/>
</dbReference>
<proteinExistence type="predicted"/>
<dbReference type="PANTHER" id="PTHR30136:SF35">
    <property type="entry name" value="HTH-TYPE TRANSCRIPTIONAL REGULATOR RV1719"/>
    <property type="match status" value="1"/>
</dbReference>
<dbReference type="EMBL" id="JAFLHG010000013">
    <property type="protein sequence ID" value="MBT8799005.1"/>
    <property type="molecule type" value="Genomic_DNA"/>
</dbReference>
<dbReference type="SUPFAM" id="SSF46785">
    <property type="entry name" value="Winged helix' DNA-binding domain"/>
    <property type="match status" value="1"/>
</dbReference>
<keyword evidence="2" id="KW-0238">DNA-binding</keyword>
<dbReference type="InterPro" id="IPR005471">
    <property type="entry name" value="Tscrpt_reg_IclR_N"/>
</dbReference>
<dbReference type="Pfam" id="PF09339">
    <property type="entry name" value="HTH_IclR"/>
    <property type="match status" value="1"/>
</dbReference>
<evidence type="ECO:0000313" key="5">
    <source>
        <dbReference type="EMBL" id="MBT8799005.1"/>
    </source>
</evidence>
<dbReference type="InterPro" id="IPR050707">
    <property type="entry name" value="HTH_MetabolicPath_Reg"/>
</dbReference>
<keyword evidence="6" id="KW-1185">Reference proteome</keyword>
<dbReference type="Proteomes" id="UP000740605">
    <property type="component" value="Unassembled WGS sequence"/>
</dbReference>
<evidence type="ECO:0000256" key="2">
    <source>
        <dbReference type="ARBA" id="ARBA00023125"/>
    </source>
</evidence>
<dbReference type="PANTHER" id="PTHR30136">
    <property type="entry name" value="HELIX-TURN-HELIX TRANSCRIPTIONAL REGULATOR, ICLR FAMILY"/>
    <property type="match status" value="1"/>
</dbReference>
<dbReference type="InterPro" id="IPR036388">
    <property type="entry name" value="WH-like_DNA-bd_sf"/>
</dbReference>
<evidence type="ECO:0000259" key="4">
    <source>
        <dbReference type="PROSITE" id="PS51078"/>
    </source>
</evidence>
<evidence type="ECO:0000313" key="6">
    <source>
        <dbReference type="Proteomes" id="UP000740605"/>
    </source>
</evidence>
<sequence>MAHPSSLLQGLTLVEEAVRRERSGRLPHNASRLAEASGIERSRVSRLTKELRDLGYLERDEASLFGAGSGYFHIASALTQPWLRAARRELRRLAGAHDVTSLVATADGPAAVLARIESPAGHESPYLHAGARVPIWCTGAGRALLWDHAEADISALLDDVQFVGVGGPGAPRSVAEVIDRQDRDRDRGVIDAAQEYVEGVQEYALPVRGLSGIVGAVGVGAAARGSRRTREMQAALRAVADRLSALAGGDG</sequence>
<dbReference type="Pfam" id="PF01614">
    <property type="entry name" value="IclR_C"/>
    <property type="match status" value="1"/>
</dbReference>
<dbReference type="InterPro" id="IPR029016">
    <property type="entry name" value="GAF-like_dom_sf"/>
</dbReference>
<dbReference type="PROSITE" id="PS51078">
    <property type="entry name" value="ICLR_ED"/>
    <property type="match status" value="1"/>
</dbReference>
<gene>
    <name evidence="5" type="ORF">J0P97_13125</name>
</gene>
<reference evidence="5 6" key="1">
    <citation type="submission" date="2021-03" db="EMBL/GenBank/DDBJ databases">
        <title>Microbacterium pauli sp. nov., isolated from microfiltered milk.</title>
        <authorList>
            <person name="Bellassi P."/>
            <person name="Fontana A."/>
            <person name="Callegari M.L."/>
            <person name="Lorenzo M."/>
            <person name="Cappa F."/>
        </authorList>
    </citation>
    <scope>NUCLEOTIDE SEQUENCE [LARGE SCALE GENOMIC DNA]</scope>
    <source>
        <strain evidence="5 6">DSM 18909</strain>
    </source>
</reference>
<keyword evidence="3" id="KW-0804">Transcription</keyword>
<dbReference type="InterPro" id="IPR014757">
    <property type="entry name" value="Tscrpt_reg_IclR_C"/>
</dbReference>
<dbReference type="Gene3D" id="1.10.10.10">
    <property type="entry name" value="Winged helix-like DNA-binding domain superfamily/Winged helix DNA-binding domain"/>
    <property type="match status" value="1"/>
</dbReference>
<organism evidence="5 6">
    <name type="scientific">Microbacterium flavum</name>
    <dbReference type="NCBI Taxonomy" id="415216"/>
    <lineage>
        <taxon>Bacteria</taxon>
        <taxon>Bacillati</taxon>
        <taxon>Actinomycetota</taxon>
        <taxon>Actinomycetes</taxon>
        <taxon>Micrococcales</taxon>
        <taxon>Microbacteriaceae</taxon>
        <taxon>Microbacterium</taxon>
    </lineage>
</organism>
<protein>
    <submittedName>
        <fullName evidence="5">Helix-turn-helix domain-containing protein</fullName>
    </submittedName>
</protein>
<dbReference type="InterPro" id="IPR036390">
    <property type="entry name" value="WH_DNA-bd_sf"/>
</dbReference>
<evidence type="ECO:0000256" key="3">
    <source>
        <dbReference type="ARBA" id="ARBA00023163"/>
    </source>
</evidence>
<accession>A0ABS5XWT7</accession>
<evidence type="ECO:0000256" key="1">
    <source>
        <dbReference type="ARBA" id="ARBA00023015"/>
    </source>
</evidence>
<dbReference type="RefSeq" id="WP_215488242.1">
    <property type="nucleotide sequence ID" value="NZ_BAAAPJ010000001.1"/>
</dbReference>
<feature type="domain" description="IclR-ED" evidence="4">
    <location>
        <begin position="63"/>
        <end position="249"/>
    </location>
</feature>
<name>A0ABS5XWT7_9MICO</name>
<keyword evidence="1" id="KW-0805">Transcription regulation</keyword>
<comment type="caution">
    <text evidence="5">The sequence shown here is derived from an EMBL/GenBank/DDBJ whole genome shotgun (WGS) entry which is preliminary data.</text>
</comment>
<dbReference type="Gene3D" id="3.30.450.40">
    <property type="match status" value="1"/>
</dbReference>